<name>A0A395JMZ4_9GAMM</name>
<dbReference type="InterPro" id="IPR029063">
    <property type="entry name" value="SAM-dependent_MTases_sf"/>
</dbReference>
<dbReference type="Pfam" id="PF06325">
    <property type="entry name" value="PrmA"/>
    <property type="match status" value="1"/>
</dbReference>
<protein>
    <submittedName>
        <fullName evidence="3">Putative nicotinamide N-methyase</fullName>
    </submittedName>
</protein>
<dbReference type="GO" id="GO:0016279">
    <property type="term" value="F:protein-lysine N-methyltransferase activity"/>
    <property type="evidence" value="ECO:0007669"/>
    <property type="project" value="TreeGrafter"/>
</dbReference>
<dbReference type="RefSeq" id="WP_113952462.1">
    <property type="nucleotide sequence ID" value="NZ_QNRT01000001.1"/>
</dbReference>
<reference evidence="3 4" key="1">
    <citation type="submission" date="2018-06" db="EMBL/GenBank/DDBJ databases">
        <title>Genomic Encyclopedia of Type Strains, Phase IV (KMG-IV): sequencing the most valuable type-strain genomes for metagenomic binning, comparative biology and taxonomic classification.</title>
        <authorList>
            <person name="Goeker M."/>
        </authorList>
    </citation>
    <scope>NUCLEOTIDE SEQUENCE [LARGE SCALE GENOMIC DNA]</scope>
    <source>
        <strain evidence="3 4">DSM 24032</strain>
    </source>
</reference>
<evidence type="ECO:0000313" key="4">
    <source>
        <dbReference type="Proteomes" id="UP000253083"/>
    </source>
</evidence>
<sequence length="221" mass="23925">MTEFAFKQLQSELSARVPYAALSTDSLPQVPELVLSLLAADYPQHKLTGTQAQALMDEPPYWAFCWASGQVLARYLLDRPELAKNKLIVDFGCGSGVAGIAAALAGAEHVLMVDSDPIALAAARYNAKLNGVSVECYPSLDAFDQNTAAATVLISDVFYDRDNLLLLDRFLADFGQVIVADSRITKNLLHGVAEVATYQSHTVPDLAESAQFNLVRVYQSA</sequence>
<dbReference type="PANTHER" id="PTHR43648">
    <property type="entry name" value="ELECTRON TRANSFER FLAVOPROTEIN BETA SUBUNIT LYSINE METHYLTRANSFERASE"/>
    <property type="match status" value="1"/>
</dbReference>
<evidence type="ECO:0000256" key="2">
    <source>
        <dbReference type="ARBA" id="ARBA00022679"/>
    </source>
</evidence>
<gene>
    <name evidence="3" type="ORF">DFR28_101231</name>
</gene>
<dbReference type="InParanoid" id="A0A395JMZ4"/>
<dbReference type="EMBL" id="QNRT01000001">
    <property type="protein sequence ID" value="RBP52847.1"/>
    <property type="molecule type" value="Genomic_DNA"/>
</dbReference>
<evidence type="ECO:0000313" key="3">
    <source>
        <dbReference type="EMBL" id="RBP52847.1"/>
    </source>
</evidence>
<accession>A0A395JMZ4</accession>
<dbReference type="InterPro" id="IPR050078">
    <property type="entry name" value="Ribosomal_L11_MeTrfase_PrmA"/>
</dbReference>
<keyword evidence="2" id="KW-0808">Transferase</keyword>
<dbReference type="AlphaFoldDB" id="A0A395JMZ4"/>
<comment type="caution">
    <text evidence="3">The sequence shown here is derived from an EMBL/GenBank/DDBJ whole genome shotgun (WGS) entry which is preliminary data.</text>
</comment>
<dbReference type="Gene3D" id="3.40.50.150">
    <property type="entry name" value="Vaccinia Virus protein VP39"/>
    <property type="match status" value="1"/>
</dbReference>
<dbReference type="GO" id="GO:0032259">
    <property type="term" value="P:methylation"/>
    <property type="evidence" value="ECO:0007669"/>
    <property type="project" value="UniProtKB-KW"/>
</dbReference>
<organism evidence="3 4">
    <name type="scientific">Arenicella xantha</name>
    <dbReference type="NCBI Taxonomy" id="644221"/>
    <lineage>
        <taxon>Bacteria</taxon>
        <taxon>Pseudomonadati</taxon>
        <taxon>Pseudomonadota</taxon>
        <taxon>Gammaproteobacteria</taxon>
        <taxon>Arenicellales</taxon>
        <taxon>Arenicellaceae</taxon>
        <taxon>Arenicella</taxon>
    </lineage>
</organism>
<dbReference type="Proteomes" id="UP000253083">
    <property type="component" value="Unassembled WGS sequence"/>
</dbReference>
<dbReference type="OrthoDB" id="9794615at2"/>
<evidence type="ECO:0000256" key="1">
    <source>
        <dbReference type="ARBA" id="ARBA00022603"/>
    </source>
</evidence>
<dbReference type="PANTHER" id="PTHR43648:SF1">
    <property type="entry name" value="ELECTRON TRANSFER FLAVOPROTEIN BETA SUBUNIT LYSINE METHYLTRANSFERASE"/>
    <property type="match status" value="1"/>
</dbReference>
<keyword evidence="4" id="KW-1185">Reference proteome</keyword>
<keyword evidence="1" id="KW-0489">Methyltransferase</keyword>
<proteinExistence type="predicted"/>
<dbReference type="SUPFAM" id="SSF53335">
    <property type="entry name" value="S-adenosyl-L-methionine-dependent methyltransferases"/>
    <property type="match status" value="1"/>
</dbReference>